<organism evidence="5">
    <name type="scientific">Anisakis simplex</name>
    <name type="common">Herring worm</name>
    <dbReference type="NCBI Taxonomy" id="6269"/>
    <lineage>
        <taxon>Eukaryota</taxon>
        <taxon>Metazoa</taxon>
        <taxon>Ecdysozoa</taxon>
        <taxon>Nematoda</taxon>
        <taxon>Chromadorea</taxon>
        <taxon>Rhabditida</taxon>
        <taxon>Spirurina</taxon>
        <taxon>Ascaridomorpha</taxon>
        <taxon>Ascaridoidea</taxon>
        <taxon>Anisakidae</taxon>
        <taxon>Anisakis</taxon>
        <taxon>Anisakis simplex complex</taxon>
    </lineage>
</organism>
<keyword evidence="2" id="KW-0472">Membrane</keyword>
<dbReference type="GO" id="GO:0016020">
    <property type="term" value="C:membrane"/>
    <property type="evidence" value="ECO:0007669"/>
    <property type="project" value="TreeGrafter"/>
</dbReference>
<reference evidence="3 4" key="2">
    <citation type="submission" date="2018-11" db="EMBL/GenBank/DDBJ databases">
        <authorList>
            <consortium name="Pathogen Informatics"/>
        </authorList>
    </citation>
    <scope>NUCLEOTIDE SEQUENCE [LARGE SCALE GENOMIC DNA]</scope>
</reference>
<evidence type="ECO:0000313" key="4">
    <source>
        <dbReference type="Proteomes" id="UP000267096"/>
    </source>
</evidence>
<dbReference type="AlphaFoldDB" id="A0A0M3J4C8"/>
<feature type="transmembrane region" description="Helical" evidence="2">
    <location>
        <begin position="9"/>
        <end position="31"/>
    </location>
</feature>
<keyword evidence="2" id="KW-0812">Transmembrane</keyword>
<dbReference type="PANTHER" id="PTHR43272">
    <property type="entry name" value="LONG-CHAIN-FATTY-ACID--COA LIGASE"/>
    <property type="match status" value="1"/>
</dbReference>
<keyword evidence="2" id="KW-1133">Transmembrane helix</keyword>
<dbReference type="PANTHER" id="PTHR43272:SF89">
    <property type="entry name" value="LONG-CHAIN-FATTY-ACID--COA LIGASE"/>
    <property type="match status" value="1"/>
</dbReference>
<evidence type="ECO:0000256" key="1">
    <source>
        <dbReference type="ARBA" id="ARBA00022598"/>
    </source>
</evidence>
<sequence>MLKHHDKLIFVYGSSIHSYLVAIIVVDVALLRKYHTATPVQQVKESAEPICLLDDRSVRERFLLDLREFGANRGLTGIEQIRNAHLTEEEFTADSGLLTPTLKVKRSLLISRYAKIFEKLYAEELY</sequence>
<protein>
    <submittedName>
        <fullName evidence="5">Long-chain-fatty-acid--CoA ligase</fullName>
    </submittedName>
</protein>
<evidence type="ECO:0000256" key="2">
    <source>
        <dbReference type="SAM" id="Phobius"/>
    </source>
</evidence>
<dbReference type="OrthoDB" id="1700726at2759"/>
<dbReference type="GO" id="GO:0005783">
    <property type="term" value="C:endoplasmic reticulum"/>
    <property type="evidence" value="ECO:0007669"/>
    <property type="project" value="TreeGrafter"/>
</dbReference>
<gene>
    <name evidence="3" type="ORF">ASIM_LOCUS2261</name>
</gene>
<evidence type="ECO:0000313" key="5">
    <source>
        <dbReference type="WBParaSite" id="ASIM_0000239601-mRNA-1"/>
    </source>
</evidence>
<keyword evidence="4" id="KW-1185">Reference proteome</keyword>
<dbReference type="Proteomes" id="UP000267096">
    <property type="component" value="Unassembled WGS sequence"/>
</dbReference>
<evidence type="ECO:0000313" key="3">
    <source>
        <dbReference type="EMBL" id="VDK19790.1"/>
    </source>
</evidence>
<dbReference type="GO" id="GO:0004467">
    <property type="term" value="F:long-chain fatty acid-CoA ligase activity"/>
    <property type="evidence" value="ECO:0007669"/>
    <property type="project" value="TreeGrafter"/>
</dbReference>
<name>A0A0M3J4C8_ANISI</name>
<proteinExistence type="predicted"/>
<dbReference type="EMBL" id="UYRR01002936">
    <property type="protein sequence ID" value="VDK19790.1"/>
    <property type="molecule type" value="Genomic_DNA"/>
</dbReference>
<reference evidence="5" key="1">
    <citation type="submission" date="2017-02" db="UniProtKB">
        <authorList>
            <consortium name="WormBaseParasite"/>
        </authorList>
    </citation>
    <scope>IDENTIFICATION</scope>
</reference>
<accession>A0A0M3J4C8</accession>
<dbReference type="WBParaSite" id="ASIM_0000239601-mRNA-1">
    <property type="protein sequence ID" value="ASIM_0000239601-mRNA-1"/>
    <property type="gene ID" value="ASIM_0000239601"/>
</dbReference>
<keyword evidence="1" id="KW-0436">Ligase</keyword>